<proteinExistence type="predicted"/>
<accession>A0A5N1J7F1</accession>
<dbReference type="SUPFAM" id="SSF81593">
    <property type="entry name" value="Nucleotidyltransferase substrate binding subunit/domain"/>
    <property type="match status" value="1"/>
</dbReference>
<dbReference type="InterPro" id="IPR010235">
    <property type="entry name" value="HepT"/>
</dbReference>
<keyword evidence="2" id="KW-1185">Reference proteome</keyword>
<dbReference type="EMBL" id="VTWS01000009">
    <property type="protein sequence ID" value="KAA9346735.1"/>
    <property type="molecule type" value="Genomic_DNA"/>
</dbReference>
<dbReference type="Proteomes" id="UP000326344">
    <property type="component" value="Unassembled WGS sequence"/>
</dbReference>
<gene>
    <name evidence="1" type="ORF">F0P93_27405</name>
</gene>
<comment type="caution">
    <text evidence="1">The sequence shown here is derived from an EMBL/GenBank/DDBJ whole genome shotgun (WGS) entry which is preliminary data.</text>
</comment>
<sequence>MVEQPSESLRRKIVELKRAVDGFGQVMQYDYSGRNSIELDIYKNACIQKFEYCTELGWKTVKRILDEQGGESPASPKLVYRHYFLNLFSDEDMTDALFQTINDRNLLSHVYKESVFDEVYERLPRHLSTLKQLVSMVQKVLGE</sequence>
<evidence type="ECO:0000313" key="2">
    <source>
        <dbReference type="Proteomes" id="UP000326344"/>
    </source>
</evidence>
<organism evidence="1 2">
    <name type="scientific">Larkinella humicola</name>
    <dbReference type="NCBI Taxonomy" id="2607654"/>
    <lineage>
        <taxon>Bacteria</taxon>
        <taxon>Pseudomonadati</taxon>
        <taxon>Bacteroidota</taxon>
        <taxon>Cytophagia</taxon>
        <taxon>Cytophagales</taxon>
        <taxon>Spirosomataceae</taxon>
        <taxon>Larkinella</taxon>
    </lineage>
</organism>
<evidence type="ECO:0008006" key="3">
    <source>
        <dbReference type="Google" id="ProtNLM"/>
    </source>
</evidence>
<dbReference type="RefSeq" id="WP_150880961.1">
    <property type="nucleotide sequence ID" value="NZ_VTWS01000009.1"/>
</dbReference>
<name>A0A5N1J7F1_9BACT</name>
<dbReference type="Gene3D" id="1.20.120.330">
    <property type="entry name" value="Nucleotidyltransferases domain 2"/>
    <property type="match status" value="1"/>
</dbReference>
<reference evidence="1 2" key="1">
    <citation type="submission" date="2019-09" db="EMBL/GenBank/DDBJ databases">
        <title>Genome Sequence of Larkinella sp MA1.</title>
        <authorList>
            <person name="Srinivasan S."/>
        </authorList>
    </citation>
    <scope>NUCLEOTIDE SEQUENCE [LARGE SCALE GENOMIC DNA]</scope>
    <source>
        <strain evidence="1 2">MA1</strain>
    </source>
</reference>
<dbReference type="Pfam" id="PF08780">
    <property type="entry name" value="NTase_sub_bind"/>
    <property type="match status" value="1"/>
</dbReference>
<protein>
    <recommendedName>
        <fullName evidence="3">Nucleotidyltransferase substrate binding protein (TIGR01987 family)</fullName>
    </recommendedName>
</protein>
<evidence type="ECO:0000313" key="1">
    <source>
        <dbReference type="EMBL" id="KAA9346735.1"/>
    </source>
</evidence>
<dbReference type="AlphaFoldDB" id="A0A5N1J7F1"/>